<dbReference type="AlphaFoldDB" id="A0A1I8B943"/>
<protein>
    <submittedName>
        <fullName evidence="3">G_PROTEIN_RECEP_F1_2 domain-containing protein</fullName>
    </submittedName>
</protein>
<keyword evidence="1" id="KW-0472">Membrane</keyword>
<proteinExistence type="predicted"/>
<reference evidence="3" key="1">
    <citation type="submission" date="2016-11" db="UniProtKB">
        <authorList>
            <consortium name="WormBaseParasite"/>
        </authorList>
    </citation>
    <scope>IDENTIFICATION</scope>
</reference>
<dbReference type="Proteomes" id="UP000095281">
    <property type="component" value="Unplaced"/>
</dbReference>
<keyword evidence="2" id="KW-1185">Reference proteome</keyword>
<sequence length="254" mass="28175">MAAIGNGIIVISAPLMSGEASHYNWLCISLAGADCWASTLLIIGLLVNSYIPIVMKISWEKGKCIAAFLEVSLKLVINPLIYALRMCHIRRSMAILFWKTINSQNLLSTQLFSASTAYATISRQLSPPRPLSATADLRNENNNSLLLLSAAQKHFQKQCSKCGGSEENNIKNIVSSKKGGGHVQTSTQLLTQIDNENIYLTYSPIISANATISKIKNKNINWRNFVAPSFEEVQSCKGILEEEKIQKRERRMTK</sequence>
<dbReference type="WBParaSite" id="MhA1_Contig1678.frz3.gene4">
    <property type="protein sequence ID" value="MhA1_Contig1678.frz3.gene4"/>
    <property type="gene ID" value="MhA1_Contig1678.frz3.gene4"/>
</dbReference>
<evidence type="ECO:0000313" key="3">
    <source>
        <dbReference type="WBParaSite" id="MhA1_Contig1678.frz3.gene4"/>
    </source>
</evidence>
<evidence type="ECO:0000313" key="2">
    <source>
        <dbReference type="Proteomes" id="UP000095281"/>
    </source>
</evidence>
<accession>A0A1I8B943</accession>
<keyword evidence="1" id="KW-1133">Transmembrane helix</keyword>
<evidence type="ECO:0000256" key="1">
    <source>
        <dbReference type="SAM" id="Phobius"/>
    </source>
</evidence>
<feature type="transmembrane region" description="Helical" evidence="1">
    <location>
        <begin position="23"/>
        <end position="53"/>
    </location>
</feature>
<feature type="transmembrane region" description="Helical" evidence="1">
    <location>
        <begin position="65"/>
        <end position="84"/>
    </location>
</feature>
<organism evidence="2 3">
    <name type="scientific">Meloidogyne hapla</name>
    <name type="common">Root-knot nematode worm</name>
    <dbReference type="NCBI Taxonomy" id="6305"/>
    <lineage>
        <taxon>Eukaryota</taxon>
        <taxon>Metazoa</taxon>
        <taxon>Ecdysozoa</taxon>
        <taxon>Nematoda</taxon>
        <taxon>Chromadorea</taxon>
        <taxon>Rhabditida</taxon>
        <taxon>Tylenchina</taxon>
        <taxon>Tylenchomorpha</taxon>
        <taxon>Tylenchoidea</taxon>
        <taxon>Meloidogynidae</taxon>
        <taxon>Meloidogyninae</taxon>
        <taxon>Meloidogyne</taxon>
    </lineage>
</organism>
<keyword evidence="1" id="KW-0812">Transmembrane</keyword>
<name>A0A1I8B943_MELHA</name>